<dbReference type="Proteomes" id="UP000249396">
    <property type="component" value="Unassembled WGS sequence"/>
</dbReference>
<evidence type="ECO:0000313" key="3">
    <source>
        <dbReference type="Proteomes" id="UP000249396"/>
    </source>
</evidence>
<gene>
    <name evidence="2" type="ORF">DM484_20785</name>
</gene>
<dbReference type="AlphaFoldDB" id="A0A2W4QRD9"/>
<organism evidence="2 3">
    <name type="scientific">Candidatus Methylumidiphilus alinenensis</name>
    <dbReference type="NCBI Taxonomy" id="2202197"/>
    <lineage>
        <taxon>Bacteria</taxon>
        <taxon>Pseudomonadati</taxon>
        <taxon>Pseudomonadota</taxon>
        <taxon>Gammaproteobacteria</taxon>
        <taxon>Methylococcales</taxon>
        <taxon>Candidatus Methylumidiphilus</taxon>
    </lineage>
</organism>
<evidence type="ECO:0000259" key="1">
    <source>
        <dbReference type="PROSITE" id="PS50846"/>
    </source>
</evidence>
<accession>A0A2W4QRD9</accession>
<feature type="domain" description="HMA" evidence="1">
    <location>
        <begin position="1"/>
        <end position="67"/>
    </location>
</feature>
<proteinExistence type="predicted"/>
<protein>
    <submittedName>
        <fullName evidence="2">Mercuric reductase</fullName>
    </submittedName>
</protein>
<dbReference type="SUPFAM" id="SSF55008">
    <property type="entry name" value="HMA, heavy metal-associated domain"/>
    <property type="match status" value="1"/>
</dbReference>
<reference evidence="2 3" key="1">
    <citation type="journal article" date="2018" name="Aquat. Microb. Ecol.">
        <title>Gammaproteobacterial methanotrophs dominate.</title>
        <authorList>
            <person name="Rissanen A.J."/>
            <person name="Saarenheimo J."/>
            <person name="Tiirola M."/>
            <person name="Peura S."/>
            <person name="Aalto S.L."/>
            <person name="Karvinen A."/>
            <person name="Nykanen H."/>
        </authorList>
    </citation>
    <scope>NUCLEOTIDE SEQUENCE [LARGE SCALE GENOMIC DNA]</scope>
    <source>
        <strain evidence="2">AMbin10</strain>
    </source>
</reference>
<dbReference type="Gene3D" id="3.30.70.100">
    <property type="match status" value="1"/>
</dbReference>
<dbReference type="CDD" id="cd00371">
    <property type="entry name" value="HMA"/>
    <property type="match status" value="1"/>
</dbReference>
<dbReference type="Pfam" id="PF00403">
    <property type="entry name" value="HMA"/>
    <property type="match status" value="1"/>
</dbReference>
<comment type="caution">
    <text evidence="2">The sequence shown here is derived from an EMBL/GenBank/DDBJ whole genome shotgun (WGS) entry which is preliminary data.</text>
</comment>
<dbReference type="PROSITE" id="PS50846">
    <property type="entry name" value="HMA_2"/>
    <property type="match status" value="1"/>
</dbReference>
<dbReference type="EMBL" id="QJPH01000416">
    <property type="protein sequence ID" value="PZN74675.1"/>
    <property type="molecule type" value="Genomic_DNA"/>
</dbReference>
<sequence>MKTVLSVKGMKCGGCETSVREAVKSCEGVISVQPNFRDNSVEIEYEEGKADLDAISRTISAKGFQVG</sequence>
<dbReference type="GO" id="GO:0046872">
    <property type="term" value="F:metal ion binding"/>
    <property type="evidence" value="ECO:0007669"/>
    <property type="project" value="InterPro"/>
</dbReference>
<dbReference type="InterPro" id="IPR006121">
    <property type="entry name" value="HMA_dom"/>
</dbReference>
<name>A0A2W4QRD9_9GAMM</name>
<evidence type="ECO:0000313" key="2">
    <source>
        <dbReference type="EMBL" id="PZN74675.1"/>
    </source>
</evidence>
<dbReference type="InterPro" id="IPR036163">
    <property type="entry name" value="HMA_dom_sf"/>
</dbReference>